<evidence type="ECO:0000256" key="6">
    <source>
        <dbReference type="SAM" id="Phobius"/>
    </source>
</evidence>
<dbReference type="PANTHER" id="PTHR23502:SF149">
    <property type="entry name" value="TRANSPORTER, PUTATIVE-RELATED"/>
    <property type="match status" value="1"/>
</dbReference>
<keyword evidence="2 6" id="KW-0812">Transmembrane</keyword>
<evidence type="ECO:0000256" key="2">
    <source>
        <dbReference type="ARBA" id="ARBA00022692"/>
    </source>
</evidence>
<dbReference type="Gene3D" id="1.20.1250.20">
    <property type="entry name" value="MFS general substrate transporter like domains"/>
    <property type="match status" value="1"/>
</dbReference>
<protein>
    <submittedName>
        <fullName evidence="8">Putative mfs transporter protein</fullName>
    </submittedName>
</protein>
<name>M7SWC9_EUTLA</name>
<feature type="transmembrane region" description="Helical" evidence="6">
    <location>
        <begin position="354"/>
        <end position="377"/>
    </location>
</feature>
<feature type="compositionally biased region" description="Basic and acidic residues" evidence="5">
    <location>
        <begin position="268"/>
        <end position="278"/>
    </location>
</feature>
<feature type="transmembrane region" description="Helical" evidence="6">
    <location>
        <begin position="164"/>
        <end position="186"/>
    </location>
</feature>
<keyword evidence="4 6" id="KW-0472">Membrane</keyword>
<proteinExistence type="predicted"/>
<feature type="domain" description="Major facilitator superfamily (MFS) profile" evidence="7">
    <location>
        <begin position="69"/>
        <end position="559"/>
    </location>
</feature>
<feature type="transmembrane region" description="Helical" evidence="6">
    <location>
        <begin position="198"/>
        <end position="217"/>
    </location>
</feature>
<comment type="subcellular location">
    <subcellularLocation>
        <location evidence="1">Membrane</location>
        <topology evidence="1">Multi-pass membrane protein</topology>
    </subcellularLocation>
</comment>
<dbReference type="PANTHER" id="PTHR23502">
    <property type="entry name" value="MAJOR FACILITATOR SUPERFAMILY"/>
    <property type="match status" value="1"/>
</dbReference>
<dbReference type="AlphaFoldDB" id="M7SWC9"/>
<dbReference type="Pfam" id="PF07690">
    <property type="entry name" value="MFS_1"/>
    <property type="match status" value="1"/>
</dbReference>
<keyword evidence="9" id="KW-1185">Reference proteome</keyword>
<dbReference type="PROSITE" id="PS50850">
    <property type="entry name" value="MFS"/>
    <property type="match status" value="1"/>
</dbReference>
<evidence type="ECO:0000256" key="3">
    <source>
        <dbReference type="ARBA" id="ARBA00022989"/>
    </source>
</evidence>
<feature type="transmembrane region" description="Helical" evidence="6">
    <location>
        <begin position="467"/>
        <end position="492"/>
    </location>
</feature>
<evidence type="ECO:0000259" key="7">
    <source>
        <dbReference type="PROSITE" id="PS50850"/>
    </source>
</evidence>
<feature type="transmembrane region" description="Helical" evidence="6">
    <location>
        <begin position="536"/>
        <end position="557"/>
    </location>
</feature>
<feature type="transmembrane region" description="Helical" evidence="6">
    <location>
        <begin position="134"/>
        <end position="152"/>
    </location>
</feature>
<dbReference type="GO" id="GO:0005886">
    <property type="term" value="C:plasma membrane"/>
    <property type="evidence" value="ECO:0007669"/>
    <property type="project" value="TreeGrafter"/>
</dbReference>
<feature type="transmembrane region" description="Helical" evidence="6">
    <location>
        <begin position="504"/>
        <end position="524"/>
    </location>
</feature>
<dbReference type="EMBL" id="KB707524">
    <property type="protein sequence ID" value="EMR61881.1"/>
    <property type="molecule type" value="Genomic_DNA"/>
</dbReference>
<keyword evidence="3 6" id="KW-1133">Transmembrane helix</keyword>
<organism evidence="8 9">
    <name type="scientific">Eutypa lata (strain UCR-EL1)</name>
    <name type="common">Grapevine dieback disease fungus</name>
    <name type="synonym">Eutypa armeniacae</name>
    <dbReference type="NCBI Taxonomy" id="1287681"/>
    <lineage>
        <taxon>Eukaryota</taxon>
        <taxon>Fungi</taxon>
        <taxon>Dikarya</taxon>
        <taxon>Ascomycota</taxon>
        <taxon>Pezizomycotina</taxon>
        <taxon>Sordariomycetes</taxon>
        <taxon>Xylariomycetidae</taxon>
        <taxon>Xylariales</taxon>
        <taxon>Diatrypaceae</taxon>
        <taxon>Eutypa</taxon>
    </lineage>
</organism>
<gene>
    <name evidence="8" type="ORF">UCREL1_11198</name>
</gene>
<evidence type="ECO:0000256" key="1">
    <source>
        <dbReference type="ARBA" id="ARBA00004141"/>
    </source>
</evidence>
<reference evidence="9" key="1">
    <citation type="journal article" date="2013" name="Genome Announc.">
        <title>Draft genome sequence of the grapevine dieback fungus Eutypa lata UCR-EL1.</title>
        <authorList>
            <person name="Blanco-Ulate B."/>
            <person name="Rolshausen P.E."/>
            <person name="Cantu D."/>
        </authorList>
    </citation>
    <scope>NUCLEOTIDE SEQUENCE [LARGE SCALE GENOMIC DNA]</scope>
    <source>
        <strain evidence="9">UCR-EL1</strain>
    </source>
</reference>
<dbReference type="eggNOG" id="KOG0255">
    <property type="taxonomic scope" value="Eukaryota"/>
</dbReference>
<dbReference type="GO" id="GO:0022857">
    <property type="term" value="F:transmembrane transporter activity"/>
    <property type="evidence" value="ECO:0007669"/>
    <property type="project" value="InterPro"/>
</dbReference>
<accession>M7SWC9</accession>
<dbReference type="Proteomes" id="UP000012174">
    <property type="component" value="Unassembled WGS sequence"/>
</dbReference>
<dbReference type="OrthoDB" id="5215911at2759"/>
<evidence type="ECO:0000313" key="8">
    <source>
        <dbReference type="EMBL" id="EMR61881.1"/>
    </source>
</evidence>
<dbReference type="InterPro" id="IPR036259">
    <property type="entry name" value="MFS_trans_sf"/>
</dbReference>
<dbReference type="HOGENOM" id="CLU_008455_13_2_1"/>
<dbReference type="InterPro" id="IPR020846">
    <property type="entry name" value="MFS_dom"/>
</dbReference>
<feature type="transmembrane region" description="Helical" evidence="6">
    <location>
        <begin position="440"/>
        <end position="461"/>
    </location>
</feature>
<dbReference type="OMA" id="ERGLWTG"/>
<sequence length="573" mass="62088">MAPTVHQVEMIPGTERIFDTRSADVEGENVGGGGGGGTGTGTGQLVLIPHPTKNSDDPLNWSSAWKGVVIFNQFVFVFVSIMTPLAIAPMTLIFEQEFRKTLPEVNMLFGAAAITLGYANFLIVPAANLWGRRPVILVCSLVCILANVWQGLVTSYESFIAARVISGLGAAANESIMPMVVADLLFVHQRGRSMALYFWAYFMGLFIGPIISGAIASQITWRWFFWVCTILQGASFIFILVAHPETKYERPRPRIDISPGITEVRVSEGADKADRVDSRGYQSEPESGRGSDQAHGDDNASNANLEAASVEAPATSHITNGGPSLAQFSVVPRRRQFHGSAASALRDVISPIQILFYPIVLWAALAMGFAANALLALNLTQAQVFGPPPYLFSPDQIGFVNFAFVVGAAVALFTAGPFSDWIALRRARANGGVLEPEMRLPALIPYVAINLVGMVITAVGYQRSWPWEAIVIAGYMLVGIQVVGIPAIAISYAVDCYKSLPGEIMIAATIFKNTFGFGMIFFFNDWAAKSGYIAPILLLMALTVGFSALGLALFIPWGKKFRRMTRHSKLHTL</sequence>
<feature type="transmembrane region" description="Helical" evidence="6">
    <location>
        <begin position="107"/>
        <end position="127"/>
    </location>
</feature>
<feature type="transmembrane region" description="Helical" evidence="6">
    <location>
        <begin position="68"/>
        <end position="87"/>
    </location>
</feature>
<evidence type="ECO:0000256" key="4">
    <source>
        <dbReference type="ARBA" id="ARBA00023136"/>
    </source>
</evidence>
<dbReference type="KEGG" id="ela:UCREL1_11198"/>
<feature type="region of interest" description="Disordered" evidence="5">
    <location>
        <begin position="268"/>
        <end position="300"/>
    </location>
</feature>
<dbReference type="InterPro" id="IPR011701">
    <property type="entry name" value="MFS"/>
</dbReference>
<feature type="compositionally biased region" description="Basic and acidic residues" evidence="5">
    <location>
        <begin position="286"/>
        <end position="298"/>
    </location>
</feature>
<feature type="transmembrane region" description="Helical" evidence="6">
    <location>
        <begin position="223"/>
        <end position="242"/>
    </location>
</feature>
<evidence type="ECO:0000256" key="5">
    <source>
        <dbReference type="SAM" id="MobiDB-lite"/>
    </source>
</evidence>
<dbReference type="SUPFAM" id="SSF103473">
    <property type="entry name" value="MFS general substrate transporter"/>
    <property type="match status" value="1"/>
</dbReference>
<evidence type="ECO:0000313" key="9">
    <source>
        <dbReference type="Proteomes" id="UP000012174"/>
    </source>
</evidence>
<feature type="transmembrane region" description="Helical" evidence="6">
    <location>
        <begin position="397"/>
        <end position="419"/>
    </location>
</feature>